<comment type="caution">
    <text evidence="3">The sequence shown here is derived from an EMBL/GenBank/DDBJ whole genome shotgun (WGS) entry which is preliminary data.</text>
</comment>
<dbReference type="RefSeq" id="WP_109748598.1">
    <property type="nucleotide sequence ID" value="NZ_JANKBI010000021.1"/>
</dbReference>
<dbReference type="GO" id="GO:0005829">
    <property type="term" value="C:cytosol"/>
    <property type="evidence" value="ECO:0007669"/>
    <property type="project" value="TreeGrafter"/>
</dbReference>
<organism evidence="3 4">
    <name type="scientific">Murimonas intestini</name>
    <dbReference type="NCBI Taxonomy" id="1337051"/>
    <lineage>
        <taxon>Bacteria</taxon>
        <taxon>Bacillati</taxon>
        <taxon>Bacillota</taxon>
        <taxon>Clostridia</taxon>
        <taxon>Lachnospirales</taxon>
        <taxon>Lachnospiraceae</taxon>
        <taxon>Murimonas</taxon>
    </lineage>
</organism>
<dbReference type="CDD" id="cd00093">
    <property type="entry name" value="HTH_XRE"/>
    <property type="match status" value="1"/>
</dbReference>
<dbReference type="InterPro" id="IPR001387">
    <property type="entry name" value="Cro/C1-type_HTH"/>
</dbReference>
<dbReference type="PANTHER" id="PTHR46797:SF1">
    <property type="entry name" value="METHYLPHOSPHONATE SYNTHASE"/>
    <property type="match status" value="1"/>
</dbReference>
<evidence type="ECO:0000313" key="4">
    <source>
        <dbReference type="Proteomes" id="UP000245412"/>
    </source>
</evidence>
<dbReference type="Pfam" id="PF13443">
    <property type="entry name" value="HTH_26"/>
    <property type="match status" value="1"/>
</dbReference>
<feature type="domain" description="HTH cro/C1-type" evidence="2">
    <location>
        <begin position="10"/>
        <end position="64"/>
    </location>
</feature>
<accession>A0AB73SXW0</accession>
<dbReference type="GO" id="GO:0003700">
    <property type="term" value="F:DNA-binding transcription factor activity"/>
    <property type="evidence" value="ECO:0007669"/>
    <property type="project" value="TreeGrafter"/>
</dbReference>
<evidence type="ECO:0000259" key="2">
    <source>
        <dbReference type="PROSITE" id="PS50943"/>
    </source>
</evidence>
<reference evidence="3 4" key="1">
    <citation type="submission" date="2018-05" db="EMBL/GenBank/DDBJ databases">
        <authorList>
            <person name="Goeker M."/>
            <person name="Huntemann M."/>
            <person name="Clum A."/>
            <person name="Pillay M."/>
            <person name="Palaniappan K."/>
            <person name="Varghese N."/>
            <person name="Mikhailova N."/>
            <person name="Stamatis D."/>
            <person name="Reddy T."/>
            <person name="Daum C."/>
            <person name="Shapiro N."/>
            <person name="Ivanova N."/>
            <person name="Kyrpides N."/>
            <person name="Woyke T."/>
        </authorList>
    </citation>
    <scope>NUCLEOTIDE SEQUENCE [LARGE SCALE GENOMIC DNA]</scope>
    <source>
        <strain evidence="3 4">DSM 26524</strain>
    </source>
</reference>
<evidence type="ECO:0000313" key="3">
    <source>
        <dbReference type="EMBL" id="PWJ72213.1"/>
    </source>
</evidence>
<dbReference type="InterPro" id="IPR010982">
    <property type="entry name" value="Lambda_DNA-bd_dom_sf"/>
</dbReference>
<dbReference type="Proteomes" id="UP000245412">
    <property type="component" value="Unassembled WGS sequence"/>
</dbReference>
<dbReference type="GO" id="GO:0003677">
    <property type="term" value="F:DNA binding"/>
    <property type="evidence" value="ECO:0007669"/>
    <property type="project" value="UniProtKB-KW"/>
</dbReference>
<dbReference type="PANTHER" id="PTHR46797">
    <property type="entry name" value="HTH-TYPE TRANSCRIPTIONAL REGULATOR"/>
    <property type="match status" value="1"/>
</dbReference>
<protein>
    <submittedName>
        <fullName evidence="3">Transcriptional regulator with XRE-family HTH domain</fullName>
    </submittedName>
</protein>
<keyword evidence="4" id="KW-1185">Reference proteome</keyword>
<sequence length="107" mass="12354">MEDFNPISRINELCRERRWSLYQLAKASEIPYSTLNTMINKANMPTIATLKKLCLGFGISMAEFFEPDQNFSGLTDDQIKCLSLWNRMTVHDKELVIAYMKGRLGET</sequence>
<proteinExistence type="predicted"/>
<keyword evidence="1" id="KW-0238">DNA-binding</keyword>
<gene>
    <name evidence="3" type="ORF">C7383_12019</name>
</gene>
<dbReference type="SMART" id="SM00530">
    <property type="entry name" value="HTH_XRE"/>
    <property type="match status" value="1"/>
</dbReference>
<evidence type="ECO:0000256" key="1">
    <source>
        <dbReference type="ARBA" id="ARBA00023125"/>
    </source>
</evidence>
<dbReference type="EMBL" id="QGGY01000020">
    <property type="protein sequence ID" value="PWJ72213.1"/>
    <property type="molecule type" value="Genomic_DNA"/>
</dbReference>
<dbReference type="PROSITE" id="PS50943">
    <property type="entry name" value="HTH_CROC1"/>
    <property type="match status" value="1"/>
</dbReference>
<dbReference type="SUPFAM" id="SSF47413">
    <property type="entry name" value="lambda repressor-like DNA-binding domains"/>
    <property type="match status" value="1"/>
</dbReference>
<dbReference type="AlphaFoldDB" id="A0AB73SXW0"/>
<name>A0AB73SXW0_9FIRM</name>
<dbReference type="InterPro" id="IPR050807">
    <property type="entry name" value="TransReg_Diox_bact_type"/>
</dbReference>
<dbReference type="Gene3D" id="1.10.260.40">
    <property type="entry name" value="lambda repressor-like DNA-binding domains"/>
    <property type="match status" value="1"/>
</dbReference>